<dbReference type="InterPro" id="IPR001296">
    <property type="entry name" value="Glyco_trans_1"/>
</dbReference>
<protein>
    <submittedName>
        <fullName evidence="3">Glycosyltransferase involved in cell wall biosynthesis</fullName>
    </submittedName>
</protein>
<dbReference type="CDD" id="cd03801">
    <property type="entry name" value="GT4_PimA-like"/>
    <property type="match status" value="1"/>
</dbReference>
<reference evidence="3" key="1">
    <citation type="submission" date="2022-08" db="EMBL/GenBank/DDBJ databases">
        <title>Genomic Encyclopedia of Type Strains, Phase V (KMG-V): Genome sequencing to study the core and pangenomes of soil and plant-associated prokaryotes.</title>
        <authorList>
            <person name="Whitman W."/>
        </authorList>
    </citation>
    <scope>NUCLEOTIDE SEQUENCE</scope>
    <source>
        <strain evidence="3">SP3012</strain>
    </source>
</reference>
<evidence type="ECO:0000259" key="2">
    <source>
        <dbReference type="Pfam" id="PF13439"/>
    </source>
</evidence>
<dbReference type="EMBL" id="JANUBF010000028">
    <property type="protein sequence ID" value="MCS4037864.1"/>
    <property type="molecule type" value="Genomic_DNA"/>
</dbReference>
<dbReference type="InterPro" id="IPR028098">
    <property type="entry name" value="Glyco_trans_4-like_N"/>
</dbReference>
<feature type="domain" description="Glycosyltransferase subfamily 4-like N-terminal" evidence="2">
    <location>
        <begin position="22"/>
        <end position="186"/>
    </location>
</feature>
<accession>A0A9X2UPP8</accession>
<dbReference type="SUPFAM" id="SSF53756">
    <property type="entry name" value="UDP-Glycosyltransferase/glycogen phosphorylase"/>
    <property type="match status" value="1"/>
</dbReference>
<name>A0A9X2UPP8_9BACT</name>
<comment type="caution">
    <text evidence="3">The sequence shown here is derived from an EMBL/GenBank/DDBJ whole genome shotgun (WGS) entry which is preliminary data.</text>
</comment>
<dbReference type="PANTHER" id="PTHR45947">
    <property type="entry name" value="SULFOQUINOVOSYL TRANSFERASE SQD2"/>
    <property type="match status" value="1"/>
</dbReference>
<proteinExistence type="predicted"/>
<evidence type="ECO:0000313" key="3">
    <source>
        <dbReference type="EMBL" id="MCS4037864.1"/>
    </source>
</evidence>
<gene>
    <name evidence="3" type="ORF">GGQ01_002953</name>
</gene>
<organism evidence="3 4">
    <name type="scientific">Salinibacter ruber</name>
    <dbReference type="NCBI Taxonomy" id="146919"/>
    <lineage>
        <taxon>Bacteria</taxon>
        <taxon>Pseudomonadati</taxon>
        <taxon>Rhodothermota</taxon>
        <taxon>Rhodothermia</taxon>
        <taxon>Rhodothermales</taxon>
        <taxon>Salinibacteraceae</taxon>
        <taxon>Salinibacter</taxon>
    </lineage>
</organism>
<dbReference type="PANTHER" id="PTHR45947:SF3">
    <property type="entry name" value="SULFOQUINOVOSYL TRANSFERASE SQD2"/>
    <property type="match status" value="1"/>
</dbReference>
<dbReference type="Pfam" id="PF13439">
    <property type="entry name" value="Glyco_transf_4"/>
    <property type="match status" value="1"/>
</dbReference>
<evidence type="ECO:0000313" key="4">
    <source>
        <dbReference type="Proteomes" id="UP001155040"/>
    </source>
</evidence>
<dbReference type="AlphaFoldDB" id="A0A9X2UPP8"/>
<evidence type="ECO:0000259" key="1">
    <source>
        <dbReference type="Pfam" id="PF00534"/>
    </source>
</evidence>
<feature type="domain" description="Glycosyl transferase family 1" evidence="1">
    <location>
        <begin position="196"/>
        <end position="334"/>
    </location>
</feature>
<sequence>MDDYSGEGARVLLVSHAFPPDVGGAQNVAIQNARALSREYDVEVLTGTPAASGWDDQSGFKVTRLNIPFGIWPLQYARAFKARSNRDYRAIIFNDPAAIYSAGLAAPSSLLKRGICYLHGSEPEFFFSSPRLIYRLVRFRHYFEHGLDRCRVIAPVSEFMKRKFVEQTGLYRLQSKMKAAYAGVDRNVFYPDPIEVRDRHDIEEDAEILLSASRLVERKGYSDMLGIFRDLREEGHPFHWLIAGDGPYRKTLLRDVERAGLSESVTWVGELTQDVLRQYYSSVDLFWLLSKFQEAFGLVYIEANACGVPVIGRERGGVREAIQDNKTGFLVADQTECKRALATQKYKEVETQDVLDWAESFDVEATAQRLQEIINEVASSTEPEKNT</sequence>
<dbReference type="GO" id="GO:0016757">
    <property type="term" value="F:glycosyltransferase activity"/>
    <property type="evidence" value="ECO:0007669"/>
    <property type="project" value="InterPro"/>
</dbReference>
<dbReference type="RefSeq" id="WP_259091183.1">
    <property type="nucleotide sequence ID" value="NZ_JANUAA010000026.1"/>
</dbReference>
<dbReference type="Gene3D" id="3.40.50.2000">
    <property type="entry name" value="Glycogen Phosphorylase B"/>
    <property type="match status" value="2"/>
</dbReference>
<dbReference type="InterPro" id="IPR050194">
    <property type="entry name" value="Glycosyltransferase_grp1"/>
</dbReference>
<dbReference type="Pfam" id="PF00534">
    <property type="entry name" value="Glycos_transf_1"/>
    <property type="match status" value="1"/>
</dbReference>
<dbReference type="Proteomes" id="UP001155040">
    <property type="component" value="Unassembled WGS sequence"/>
</dbReference>